<dbReference type="Gene3D" id="2.60.120.260">
    <property type="entry name" value="Galactose-binding domain-like"/>
    <property type="match status" value="1"/>
</dbReference>
<dbReference type="RefSeq" id="WP_214621719.1">
    <property type="nucleotide sequence ID" value="NZ_JAHGAW010000002.1"/>
</dbReference>
<comment type="caution">
    <text evidence="3">The sequence shown here is derived from an EMBL/GenBank/DDBJ whole genome shotgun (WGS) entry which is preliminary data.</text>
</comment>
<evidence type="ECO:0000313" key="4">
    <source>
        <dbReference type="Proteomes" id="UP001138757"/>
    </source>
</evidence>
<organism evidence="3 4">
    <name type="scientific">Sphingobium nicotianae</name>
    <dbReference type="NCBI Taxonomy" id="2782607"/>
    <lineage>
        <taxon>Bacteria</taxon>
        <taxon>Pseudomonadati</taxon>
        <taxon>Pseudomonadota</taxon>
        <taxon>Alphaproteobacteria</taxon>
        <taxon>Sphingomonadales</taxon>
        <taxon>Sphingomonadaceae</taxon>
        <taxon>Sphingobium</taxon>
    </lineage>
</organism>
<dbReference type="NCBIfam" id="TIGR02595">
    <property type="entry name" value="PEP_CTERM"/>
    <property type="match status" value="1"/>
</dbReference>
<accession>A0A9X1D9Q2</accession>
<dbReference type="Proteomes" id="UP001138757">
    <property type="component" value="Unassembled WGS sequence"/>
</dbReference>
<dbReference type="AlphaFoldDB" id="A0A9X1D9Q2"/>
<name>A0A9X1D9Q2_9SPHN</name>
<gene>
    <name evidence="3" type="ORF">KK488_03305</name>
</gene>
<evidence type="ECO:0000259" key="2">
    <source>
        <dbReference type="Pfam" id="PF07589"/>
    </source>
</evidence>
<keyword evidence="4" id="KW-1185">Reference proteome</keyword>
<feature type="signal peptide" evidence="1">
    <location>
        <begin position="1"/>
        <end position="25"/>
    </location>
</feature>
<evidence type="ECO:0000313" key="3">
    <source>
        <dbReference type="EMBL" id="MBT2185966.1"/>
    </source>
</evidence>
<dbReference type="EMBL" id="JAHGAW010000002">
    <property type="protein sequence ID" value="MBT2185966.1"/>
    <property type="molecule type" value="Genomic_DNA"/>
</dbReference>
<evidence type="ECO:0000256" key="1">
    <source>
        <dbReference type="SAM" id="SignalP"/>
    </source>
</evidence>
<dbReference type="NCBIfam" id="NF035944">
    <property type="entry name" value="PEPxxWA-CTERM"/>
    <property type="match status" value="1"/>
</dbReference>
<proteinExistence type="predicted"/>
<dbReference type="Pfam" id="PF07589">
    <property type="entry name" value="PEP-CTERM"/>
    <property type="match status" value="1"/>
</dbReference>
<dbReference type="InterPro" id="IPR013424">
    <property type="entry name" value="Ice-binding_C"/>
</dbReference>
<feature type="chain" id="PRO_5040908620" evidence="1">
    <location>
        <begin position="26"/>
        <end position="237"/>
    </location>
</feature>
<keyword evidence="1" id="KW-0732">Signal</keyword>
<protein>
    <submittedName>
        <fullName evidence="3">PEPxxWA-CTERM sorting domain-containing protein</fullName>
    </submittedName>
</protein>
<reference evidence="3" key="1">
    <citation type="submission" date="2021-05" db="EMBL/GenBank/DDBJ databases">
        <title>Genome of Sphingobium sp. strain.</title>
        <authorList>
            <person name="Fan R."/>
        </authorList>
    </citation>
    <scope>NUCLEOTIDE SEQUENCE</scope>
    <source>
        <strain evidence="3">H33</strain>
    </source>
</reference>
<sequence>MISGKTRLACLCVAALAMAGARADAANLLSNGSFESPDVTLLFLNPGSTTITGWTVAAQAGSAPGTQVSPVDNAAFGALGVVASHGSQFVDLTGNVGRGGGVVSNAFATGSGASYRASFDVGAFFVGGQGSYGNVTVDLFVNNSFVQSFTNIMSLQSAGSDWQRFSWDFAGTGSPMTIGLFSSLSTASSNLGVGLDNVSVDLLSSAVPEPATWALMVGGLGLAGGMMRRRKMSAVLA</sequence>
<feature type="domain" description="Ice-binding protein C-terminal" evidence="2">
    <location>
        <begin position="206"/>
        <end position="231"/>
    </location>
</feature>